<evidence type="ECO:0000313" key="2">
    <source>
        <dbReference type="EMBL" id="OSX56726.1"/>
    </source>
</evidence>
<accession>A0A1X6MKF6</accession>
<dbReference type="EMBL" id="KZ110611">
    <property type="protein sequence ID" value="OSX56726.1"/>
    <property type="molecule type" value="Genomic_DNA"/>
</dbReference>
<sequence length="534" mass="57950">MDTHEPSSSSSDTLPSAPSHSRSTPSRSRHSSPPPAPRRARKDAQHDRDRDRESAWGRSKLLSRLLTREERDVAHVRTMLALTSERLAHETRRADNAGARIADARHRIRTARDAAPLAQADTAHAHEGVRLHKLRLGAAYVPSPSHAQRLCLPECTESPWLASPDASPRSTSPLDRLRDRDGDRVPRPAHPRVGDVTLPCVLMLSRSPTIPFPCLPATPSVQAQHGPCLRPSTMPIALATIAGERASAKEQSCRLQRANATTMACAESARGRPVTEATRDARRPPADFVAHDSRSGNAAMVPCPWGARRVRMSSAIGPGHGMRALRPQNVGCVTSDPASPIGAVAEKRQGLETASRATRKMQCAGPTHAVTLISRDVREGRDVYFIETHNDAITQHLMQREYGRLCGVRDLRRASWARRHDQLFIFSGPTRTVATKANEPVWARSVSWRGHGPSVSASALPISPNSTGSPPGILSLGSGDAVRPHKRIFRVELNAQTHSAQAYFLSQSHCESQPEPARAPAPVAQAAGRTPVSS</sequence>
<evidence type="ECO:0000256" key="1">
    <source>
        <dbReference type="SAM" id="MobiDB-lite"/>
    </source>
</evidence>
<feature type="compositionally biased region" description="Low complexity" evidence="1">
    <location>
        <begin position="514"/>
        <end position="527"/>
    </location>
</feature>
<protein>
    <submittedName>
        <fullName evidence="2">Uncharacterized protein</fullName>
    </submittedName>
</protein>
<feature type="compositionally biased region" description="Low complexity" evidence="1">
    <location>
        <begin position="1"/>
        <end position="26"/>
    </location>
</feature>
<dbReference type="AlphaFoldDB" id="A0A1X6MKF6"/>
<feature type="region of interest" description="Disordered" evidence="1">
    <location>
        <begin position="161"/>
        <end position="191"/>
    </location>
</feature>
<feature type="compositionally biased region" description="Basic and acidic residues" evidence="1">
    <location>
        <begin position="277"/>
        <end position="293"/>
    </location>
</feature>
<evidence type="ECO:0000313" key="3">
    <source>
        <dbReference type="Proteomes" id="UP000194127"/>
    </source>
</evidence>
<dbReference type="OrthoDB" id="3268221at2759"/>
<feature type="region of interest" description="Disordered" evidence="1">
    <location>
        <begin position="508"/>
        <end position="534"/>
    </location>
</feature>
<feature type="region of interest" description="Disordered" evidence="1">
    <location>
        <begin position="264"/>
        <end position="293"/>
    </location>
</feature>
<dbReference type="RefSeq" id="XP_024333520.1">
    <property type="nucleotide sequence ID" value="XM_024481486.1"/>
</dbReference>
<dbReference type="Proteomes" id="UP000194127">
    <property type="component" value="Unassembled WGS sequence"/>
</dbReference>
<keyword evidence="3" id="KW-1185">Reference proteome</keyword>
<organism evidence="2 3">
    <name type="scientific">Postia placenta MAD-698-R-SB12</name>
    <dbReference type="NCBI Taxonomy" id="670580"/>
    <lineage>
        <taxon>Eukaryota</taxon>
        <taxon>Fungi</taxon>
        <taxon>Dikarya</taxon>
        <taxon>Basidiomycota</taxon>
        <taxon>Agaricomycotina</taxon>
        <taxon>Agaricomycetes</taxon>
        <taxon>Polyporales</taxon>
        <taxon>Adustoporiaceae</taxon>
        <taxon>Rhodonia</taxon>
    </lineage>
</organism>
<proteinExistence type="predicted"/>
<name>A0A1X6MKF6_9APHY</name>
<feature type="compositionally biased region" description="Basic and acidic residues" evidence="1">
    <location>
        <begin position="42"/>
        <end position="55"/>
    </location>
</feature>
<feature type="compositionally biased region" description="Basic and acidic residues" evidence="1">
    <location>
        <begin position="175"/>
        <end position="186"/>
    </location>
</feature>
<feature type="region of interest" description="Disordered" evidence="1">
    <location>
        <begin position="1"/>
        <end position="55"/>
    </location>
</feature>
<dbReference type="GeneID" id="36326436"/>
<reference evidence="2 3" key="1">
    <citation type="submission" date="2017-04" db="EMBL/GenBank/DDBJ databases">
        <title>Genome Sequence of the Model Brown-Rot Fungus Postia placenta SB12.</title>
        <authorList>
            <consortium name="DOE Joint Genome Institute"/>
            <person name="Gaskell J."/>
            <person name="Kersten P."/>
            <person name="Larrondo L.F."/>
            <person name="Canessa P."/>
            <person name="Martinez D."/>
            <person name="Hibbett D."/>
            <person name="Schmoll M."/>
            <person name="Kubicek C.P."/>
            <person name="Martinez A.T."/>
            <person name="Yadav J."/>
            <person name="Master E."/>
            <person name="Magnuson J.K."/>
            <person name="James T."/>
            <person name="Yaver D."/>
            <person name="Berka R."/>
            <person name="Labutti K."/>
            <person name="Lipzen A."/>
            <person name="Aerts A."/>
            <person name="Barry K."/>
            <person name="Henrissat B."/>
            <person name="Blanchette R."/>
            <person name="Grigoriev I."/>
            <person name="Cullen D."/>
        </authorList>
    </citation>
    <scope>NUCLEOTIDE SEQUENCE [LARGE SCALE GENOMIC DNA]</scope>
    <source>
        <strain evidence="2 3">MAD-698-R-SB12</strain>
    </source>
</reference>
<gene>
    <name evidence="2" type="ORF">POSPLADRAFT_1062209</name>
</gene>